<dbReference type="InterPro" id="IPR003100">
    <property type="entry name" value="PAZ_dom"/>
</dbReference>
<dbReference type="SMART" id="SM00950">
    <property type="entry name" value="Piwi"/>
    <property type="match status" value="1"/>
</dbReference>
<keyword evidence="7" id="KW-1185">Reference proteome</keyword>
<dbReference type="FunFam" id="3.40.50.2300:FF:000110">
    <property type="entry name" value="Argonaute 10"/>
    <property type="match status" value="1"/>
</dbReference>
<dbReference type="CDD" id="cd02846">
    <property type="entry name" value="PAZ_argonaute_like"/>
    <property type="match status" value="1"/>
</dbReference>
<dbReference type="InterPro" id="IPR036085">
    <property type="entry name" value="PAZ_dom_sf"/>
</dbReference>
<protein>
    <submittedName>
        <fullName evidence="6">Uncharacterized protein</fullName>
    </submittedName>
</protein>
<evidence type="ECO:0000256" key="3">
    <source>
        <dbReference type="SAM" id="MobiDB-lite"/>
    </source>
</evidence>
<organism evidence="6">
    <name type="scientific">Spirodela intermedia</name>
    <name type="common">Intermediate duckweed</name>
    <dbReference type="NCBI Taxonomy" id="51605"/>
    <lineage>
        <taxon>Eukaryota</taxon>
        <taxon>Viridiplantae</taxon>
        <taxon>Streptophyta</taxon>
        <taxon>Embryophyta</taxon>
        <taxon>Tracheophyta</taxon>
        <taxon>Spermatophyta</taxon>
        <taxon>Magnoliopsida</taxon>
        <taxon>Liliopsida</taxon>
        <taxon>Araceae</taxon>
        <taxon>Lemnoideae</taxon>
        <taxon>Spirodela</taxon>
    </lineage>
</organism>
<reference evidence="6 7" key="1">
    <citation type="submission" date="2019-12" db="EMBL/GenBank/DDBJ databases">
        <authorList>
            <person name="Scholz U."/>
            <person name="Mascher M."/>
            <person name="Fiebig A."/>
        </authorList>
    </citation>
    <scope>NUCLEOTIDE SEQUENCE</scope>
</reference>
<dbReference type="Gene3D" id="3.40.50.2300">
    <property type="match status" value="1"/>
</dbReference>
<dbReference type="PANTHER" id="PTHR22891">
    <property type="entry name" value="EUKARYOTIC TRANSLATION INITIATION FACTOR 2C"/>
    <property type="match status" value="1"/>
</dbReference>
<dbReference type="CDD" id="cd04657">
    <property type="entry name" value="Piwi_ago-like"/>
    <property type="match status" value="1"/>
</dbReference>
<dbReference type="SMART" id="SM00949">
    <property type="entry name" value="PAZ"/>
    <property type="match status" value="1"/>
</dbReference>
<evidence type="ECO:0000256" key="1">
    <source>
        <dbReference type="ARBA" id="ARBA00008201"/>
    </source>
</evidence>
<dbReference type="Pfam" id="PF02171">
    <property type="entry name" value="Piwi"/>
    <property type="match status" value="1"/>
</dbReference>
<dbReference type="InterPro" id="IPR036397">
    <property type="entry name" value="RNaseH_sf"/>
</dbReference>
<comment type="similarity">
    <text evidence="1">Belongs to the argonaute family. Ago subfamily.</text>
</comment>
<evidence type="ECO:0000259" key="5">
    <source>
        <dbReference type="PROSITE" id="PS50822"/>
    </source>
</evidence>
<dbReference type="AlphaFoldDB" id="A0A7I8IYP8"/>
<proteinExistence type="inferred from homology"/>
<feature type="compositionally biased region" description="Basic and acidic residues" evidence="3">
    <location>
        <begin position="71"/>
        <end position="86"/>
    </location>
</feature>
<evidence type="ECO:0000313" key="6">
    <source>
        <dbReference type="EMBL" id="CAA2623474.1"/>
    </source>
</evidence>
<dbReference type="InterPro" id="IPR032472">
    <property type="entry name" value="ArgoL2"/>
</dbReference>
<keyword evidence="2" id="KW-0943">RNA-mediated gene silencing</keyword>
<sequence>MQRQSGSAGRGRGRGRQGGVGAAAKGSGGGGDGGGNRGRGGEGGGRGVERESHQQSLPVSTSPPPAAVVAEEVHSLSRDVEQRLSIEHAPSASAQPPASPPILVPSSSKTIRPPARPGFGTVGEKITLRANHFLVKLPQKEIFHYDVAITPEIQSKALNMSIIGELVQKYGESHLGKRQPVYDRRKGLYTAGPLPFDSKEFGIESRKFKVAIKLVGKADLTHLHEFMAGRHLDEPKESIHALDVVLRQTPSLSYVTVARSFFSPLLGDMFSIGGGVEGWRGFYSSLRPTQMGLSLNIDISATSFYKPVMVTEFVAEYLALIPRAMTGPLSDTDRIRIKKALRGIKVQVTHRAEAVRRYRVTGISSAPAKELMFSADDQETAKISVVRYFKEKYKLQLKHINWPCLLSGSDTRPIYLPMEVCRIVEGQRYTKKLNERQVTAILRATCRRPNERERSIAALVVGSRYANDKYVKEFGISVGNELCTIEGRVLPPPMLKYHESGQHKECQPAAGQWNMRNKRMVNGGTVKYWACLNLSNWDNNQVDDFCRRLGSRCQEIGMSFEQQPVIDTHRAPVERVEEALKDIDDRTTAILKKQGEGKRLQLLMVILPGKGWFYGKIKRICETELGIVSQCCQLRHVWGCNDQYLENVSLKINVKVNGRNTVLLDAMTKRGIPFITDRPTIIFGADVTHPAPGEDSTPSIAAVVASMDWPEVTNYRCLVSAQTRRQEMIKDLFIPPQGDRPVGGMIRDHLLAFYQKSRRKPERIIFYRDGVSEGQFNEVLLYEMDAIRKLQPQGEVSSHYSPSAVVVFPGLSVPAGRVSSPGEFVVVQKRHHTRFFPRDRANTDRSGNVLPGTVVDTGICHPTQFDFYLCSHAGIQGTSRPTHYHVLFDENGFSADALQTLTNNLCYTYARCTRSVSVVPPAYYAHLAAFRARHYVDGDASDRDSSSGTVARGRLRVQPFSPACRRSCKTSCFTAEFNLSFSLSLSLSIDRLMLILRGSSQMVRCI</sequence>
<feature type="region of interest" description="Disordered" evidence="3">
    <location>
        <begin position="1"/>
        <end position="116"/>
    </location>
</feature>
<name>A0A7I8IYP8_SPIIN</name>
<dbReference type="Pfam" id="PF02170">
    <property type="entry name" value="PAZ"/>
    <property type="match status" value="1"/>
</dbReference>
<dbReference type="SUPFAM" id="SSF101690">
    <property type="entry name" value="PAZ domain"/>
    <property type="match status" value="1"/>
</dbReference>
<dbReference type="Gene3D" id="2.170.260.10">
    <property type="entry name" value="paz domain"/>
    <property type="match status" value="1"/>
</dbReference>
<accession>A0A7I8IYP8</accession>
<dbReference type="SMART" id="SM01163">
    <property type="entry name" value="DUF1785"/>
    <property type="match status" value="1"/>
</dbReference>
<dbReference type="PROSITE" id="PS50821">
    <property type="entry name" value="PAZ"/>
    <property type="match status" value="1"/>
</dbReference>
<dbReference type="EMBL" id="CACRZD030000007">
    <property type="protein sequence ID" value="CAA6663017.1"/>
    <property type="molecule type" value="Genomic_DNA"/>
</dbReference>
<dbReference type="PROSITE" id="PS50822">
    <property type="entry name" value="PIWI"/>
    <property type="match status" value="1"/>
</dbReference>
<dbReference type="Pfam" id="PF08699">
    <property type="entry name" value="ArgoL1"/>
    <property type="match status" value="1"/>
</dbReference>
<feature type="compositionally biased region" description="Gly residues" evidence="3">
    <location>
        <begin position="16"/>
        <end position="46"/>
    </location>
</feature>
<dbReference type="InterPro" id="IPR014811">
    <property type="entry name" value="ArgoL1"/>
</dbReference>
<feature type="domain" description="PAZ" evidence="4">
    <location>
        <begin position="309"/>
        <end position="425"/>
    </location>
</feature>
<dbReference type="InterPro" id="IPR032473">
    <property type="entry name" value="Argonaute_Mid_dom"/>
</dbReference>
<evidence type="ECO:0000256" key="2">
    <source>
        <dbReference type="ARBA" id="ARBA00023158"/>
    </source>
</evidence>
<dbReference type="GO" id="GO:0003723">
    <property type="term" value="F:RNA binding"/>
    <property type="evidence" value="ECO:0007669"/>
    <property type="project" value="InterPro"/>
</dbReference>
<gene>
    <name evidence="6" type="ORF">SI7747_07009402</name>
</gene>
<dbReference type="SUPFAM" id="SSF53098">
    <property type="entry name" value="Ribonuclease H-like"/>
    <property type="match status" value="1"/>
</dbReference>
<dbReference type="FunFam" id="2.170.260.10:FF:000001">
    <property type="entry name" value="Protein argonaute-2"/>
    <property type="match status" value="1"/>
</dbReference>
<dbReference type="Gene3D" id="3.30.420.10">
    <property type="entry name" value="Ribonuclease H-like superfamily/Ribonuclease H"/>
    <property type="match status" value="1"/>
</dbReference>
<dbReference type="InterPro" id="IPR003165">
    <property type="entry name" value="Piwi"/>
</dbReference>
<evidence type="ECO:0000313" key="7">
    <source>
        <dbReference type="Proteomes" id="UP001189122"/>
    </source>
</evidence>
<evidence type="ECO:0000259" key="4">
    <source>
        <dbReference type="PROSITE" id="PS50821"/>
    </source>
</evidence>
<dbReference type="Pfam" id="PF16486">
    <property type="entry name" value="ArgoN"/>
    <property type="match status" value="1"/>
</dbReference>
<dbReference type="Pfam" id="PF16487">
    <property type="entry name" value="ArgoMid"/>
    <property type="match status" value="1"/>
</dbReference>
<dbReference type="InterPro" id="IPR032474">
    <property type="entry name" value="Argonaute_N"/>
</dbReference>
<dbReference type="GO" id="GO:0031047">
    <property type="term" value="P:regulatory ncRNA-mediated gene silencing"/>
    <property type="evidence" value="ECO:0007669"/>
    <property type="project" value="UniProtKB-KW"/>
</dbReference>
<dbReference type="EMBL" id="LR743594">
    <property type="protein sequence ID" value="CAA2623474.1"/>
    <property type="molecule type" value="Genomic_DNA"/>
</dbReference>
<dbReference type="Pfam" id="PF16488">
    <property type="entry name" value="ArgoL2"/>
    <property type="match status" value="1"/>
</dbReference>
<dbReference type="InterPro" id="IPR045246">
    <property type="entry name" value="Piwi_ago-like"/>
</dbReference>
<dbReference type="InterPro" id="IPR012337">
    <property type="entry name" value="RNaseH-like_sf"/>
</dbReference>
<dbReference type="Proteomes" id="UP001189122">
    <property type="component" value="Unassembled WGS sequence"/>
</dbReference>
<feature type="domain" description="Piwi" evidence="5">
    <location>
        <begin position="602"/>
        <end position="937"/>
    </location>
</feature>